<protein>
    <submittedName>
        <fullName evidence="2">CLUMA_CG008320, isoform A</fullName>
    </submittedName>
</protein>
<gene>
    <name evidence="2" type="ORF">CLUMA_CG008320</name>
</gene>
<dbReference type="SUPFAM" id="SSF57603">
    <property type="entry name" value="FnI-like domain"/>
    <property type="match status" value="1"/>
</dbReference>
<dbReference type="EMBL" id="CVRI01000040">
    <property type="protein sequence ID" value="CRK94826.1"/>
    <property type="molecule type" value="Genomic_DNA"/>
</dbReference>
<evidence type="ECO:0000313" key="3">
    <source>
        <dbReference type="Proteomes" id="UP000183832"/>
    </source>
</evidence>
<keyword evidence="3" id="KW-1185">Reference proteome</keyword>
<proteinExistence type="predicted"/>
<evidence type="ECO:0000313" key="2">
    <source>
        <dbReference type="EMBL" id="CRK94826.1"/>
    </source>
</evidence>
<keyword evidence="1" id="KW-0732">Signal</keyword>
<sequence>MIKFNSFVFFLTSSIIYADVVTAEQDDQNASCTYEGKVYQDEEFVYREQHGVKGCTDYYCMNGSVEAYMFHDCAALRTDKYDNCTPIFREGECCPTYEDGCGDEPLEHSSPQPNPVIKCTHEGKVYQDEEFVYREQHGVKGCTDYYCMNGSVEAYMFHDCAASFTDRFNNCTPIFRERECCPILLLT</sequence>
<feature type="signal peptide" evidence="1">
    <location>
        <begin position="1"/>
        <end position="23"/>
    </location>
</feature>
<feature type="chain" id="PRO_5013380446" evidence="1">
    <location>
        <begin position="24"/>
        <end position="187"/>
    </location>
</feature>
<reference evidence="2 3" key="1">
    <citation type="submission" date="2015-04" db="EMBL/GenBank/DDBJ databases">
        <authorList>
            <person name="Syromyatnikov M.Y."/>
            <person name="Popov V.N."/>
        </authorList>
    </citation>
    <scope>NUCLEOTIDE SEQUENCE [LARGE SCALE GENOMIC DNA]</scope>
</reference>
<name>A0A1J1I4Z1_9DIPT</name>
<organism evidence="2 3">
    <name type="scientific">Clunio marinus</name>
    <dbReference type="NCBI Taxonomy" id="568069"/>
    <lineage>
        <taxon>Eukaryota</taxon>
        <taxon>Metazoa</taxon>
        <taxon>Ecdysozoa</taxon>
        <taxon>Arthropoda</taxon>
        <taxon>Hexapoda</taxon>
        <taxon>Insecta</taxon>
        <taxon>Pterygota</taxon>
        <taxon>Neoptera</taxon>
        <taxon>Endopterygota</taxon>
        <taxon>Diptera</taxon>
        <taxon>Nematocera</taxon>
        <taxon>Chironomoidea</taxon>
        <taxon>Chironomidae</taxon>
        <taxon>Clunio</taxon>
    </lineage>
</organism>
<accession>A0A1J1I4Z1</accession>
<dbReference type="Proteomes" id="UP000183832">
    <property type="component" value="Unassembled WGS sequence"/>
</dbReference>
<dbReference type="AlphaFoldDB" id="A0A1J1I4Z1"/>
<evidence type="ECO:0000256" key="1">
    <source>
        <dbReference type="SAM" id="SignalP"/>
    </source>
</evidence>